<comment type="caution">
    <text evidence="1">The sequence shown here is derived from an EMBL/GenBank/DDBJ whole genome shotgun (WGS) entry which is preliminary data.</text>
</comment>
<gene>
    <name evidence="1" type="ORF">RPERSI_LOCUS676</name>
</gene>
<dbReference type="EMBL" id="CAJVQC010000527">
    <property type="protein sequence ID" value="CAG8473254.1"/>
    <property type="molecule type" value="Genomic_DNA"/>
</dbReference>
<sequence>MLTIHHHATNNIVSGNFEDIFKFTNKEMQPMNEKTQSTNKEAQLMNKEAQSTNKKAQYK</sequence>
<evidence type="ECO:0000313" key="1">
    <source>
        <dbReference type="EMBL" id="CAG8473254.1"/>
    </source>
</evidence>
<dbReference type="Proteomes" id="UP000789920">
    <property type="component" value="Unassembled WGS sequence"/>
</dbReference>
<protein>
    <submittedName>
        <fullName evidence="1">25149_t:CDS:1</fullName>
    </submittedName>
</protein>
<evidence type="ECO:0000313" key="2">
    <source>
        <dbReference type="Proteomes" id="UP000789920"/>
    </source>
</evidence>
<accession>A0ACA9KIA5</accession>
<reference evidence="1" key="1">
    <citation type="submission" date="2021-06" db="EMBL/GenBank/DDBJ databases">
        <authorList>
            <person name="Kallberg Y."/>
            <person name="Tangrot J."/>
            <person name="Rosling A."/>
        </authorList>
    </citation>
    <scope>NUCLEOTIDE SEQUENCE</scope>
    <source>
        <strain evidence="1">MA461A</strain>
    </source>
</reference>
<organism evidence="1 2">
    <name type="scientific">Racocetra persica</name>
    <dbReference type="NCBI Taxonomy" id="160502"/>
    <lineage>
        <taxon>Eukaryota</taxon>
        <taxon>Fungi</taxon>
        <taxon>Fungi incertae sedis</taxon>
        <taxon>Mucoromycota</taxon>
        <taxon>Glomeromycotina</taxon>
        <taxon>Glomeromycetes</taxon>
        <taxon>Diversisporales</taxon>
        <taxon>Gigasporaceae</taxon>
        <taxon>Racocetra</taxon>
    </lineage>
</organism>
<proteinExistence type="predicted"/>
<name>A0ACA9KIA5_9GLOM</name>
<keyword evidence="2" id="KW-1185">Reference proteome</keyword>